<keyword evidence="2" id="KW-1185">Reference proteome</keyword>
<reference evidence="1" key="1">
    <citation type="submission" date="2019-07" db="EMBL/GenBank/DDBJ databases">
        <authorList>
            <person name="Dittberner H."/>
        </authorList>
    </citation>
    <scope>NUCLEOTIDE SEQUENCE [LARGE SCALE GENOMIC DNA]</scope>
</reference>
<dbReference type="OrthoDB" id="1417760at2759"/>
<proteinExistence type="predicted"/>
<comment type="caution">
    <text evidence="1">The sequence shown here is derived from an EMBL/GenBank/DDBJ whole genome shotgun (WGS) entry which is preliminary data.</text>
</comment>
<dbReference type="EMBL" id="CABITT030000001">
    <property type="protein sequence ID" value="VVA90316.1"/>
    <property type="molecule type" value="Genomic_DNA"/>
</dbReference>
<evidence type="ECO:0000313" key="2">
    <source>
        <dbReference type="Proteomes" id="UP000489600"/>
    </source>
</evidence>
<evidence type="ECO:0000313" key="1">
    <source>
        <dbReference type="EMBL" id="VVA90316.1"/>
    </source>
</evidence>
<dbReference type="PANTHER" id="PTHR48237:SF1">
    <property type="entry name" value="SPC97_SPC98 FAMILY OF SPINDLE POLE BODY (SBP) COMPONENT"/>
    <property type="match status" value="1"/>
</dbReference>
<name>A0A565ALN1_9BRAS</name>
<organism evidence="1 2">
    <name type="scientific">Arabis nemorensis</name>
    <dbReference type="NCBI Taxonomy" id="586526"/>
    <lineage>
        <taxon>Eukaryota</taxon>
        <taxon>Viridiplantae</taxon>
        <taxon>Streptophyta</taxon>
        <taxon>Embryophyta</taxon>
        <taxon>Tracheophyta</taxon>
        <taxon>Spermatophyta</taxon>
        <taxon>Magnoliopsida</taxon>
        <taxon>eudicotyledons</taxon>
        <taxon>Gunneridae</taxon>
        <taxon>Pentapetalae</taxon>
        <taxon>rosids</taxon>
        <taxon>malvids</taxon>
        <taxon>Brassicales</taxon>
        <taxon>Brassicaceae</taxon>
        <taxon>Arabideae</taxon>
        <taxon>Arabis</taxon>
    </lineage>
</organism>
<protein>
    <recommendedName>
        <fullName evidence="3">Gamma-tubulin complex component</fullName>
    </recommendedName>
</protein>
<dbReference type="AlphaFoldDB" id="A0A565ALN1"/>
<dbReference type="PANTHER" id="PTHR48237">
    <property type="entry name" value="GAMMA-TUBULIN COMPLEX COMPONENT"/>
    <property type="match status" value="1"/>
</dbReference>
<gene>
    <name evidence="1" type="ORF">ANE_LOCUS761</name>
</gene>
<sequence>MEVLSEILKNNRTEDISWICSLSESELDLLISLKKLAIQRAKITCHEKLAEKFDLKMLRALGFLLMDYVSKRVQDGTALAASVVHQLSFLDNCNLLKTHVDDTIDIEESLTEICNKKSRKKSRKRLVGNLNT</sequence>
<accession>A0A565ALN1</accession>
<evidence type="ECO:0008006" key="3">
    <source>
        <dbReference type="Google" id="ProtNLM"/>
    </source>
</evidence>
<dbReference type="Proteomes" id="UP000489600">
    <property type="component" value="Unassembled WGS sequence"/>
</dbReference>